<organism evidence="2">
    <name type="scientific">Pedococcus sp. KACC 23699</name>
    <dbReference type="NCBI Taxonomy" id="3149228"/>
    <lineage>
        <taxon>Bacteria</taxon>
        <taxon>Bacillati</taxon>
        <taxon>Actinomycetota</taxon>
        <taxon>Actinomycetes</taxon>
        <taxon>Micrococcales</taxon>
        <taxon>Intrasporangiaceae</taxon>
        <taxon>Pedococcus</taxon>
    </lineage>
</organism>
<feature type="transmembrane region" description="Helical" evidence="1">
    <location>
        <begin position="94"/>
        <end position="114"/>
    </location>
</feature>
<feature type="transmembrane region" description="Helical" evidence="1">
    <location>
        <begin position="20"/>
        <end position="40"/>
    </location>
</feature>
<evidence type="ECO:0008006" key="3">
    <source>
        <dbReference type="Google" id="ProtNLM"/>
    </source>
</evidence>
<evidence type="ECO:0000256" key="1">
    <source>
        <dbReference type="SAM" id="Phobius"/>
    </source>
</evidence>
<dbReference type="RefSeq" id="WP_406831461.1">
    <property type="nucleotide sequence ID" value="NZ_CP157483.1"/>
</dbReference>
<reference evidence="2" key="1">
    <citation type="submission" date="2024-05" db="EMBL/GenBank/DDBJ databases">
        <authorList>
            <person name="Kim S."/>
            <person name="Heo J."/>
            <person name="Choi H."/>
            <person name="Choi Y."/>
            <person name="Kwon S.-W."/>
            <person name="Kim Y."/>
        </authorList>
    </citation>
    <scope>NUCLEOTIDE SEQUENCE</scope>
    <source>
        <strain evidence="2">KACC 23699</strain>
    </source>
</reference>
<sequence>MSQPDSPSAAAPIGQVRISAGTFMGALLIFAFVLGVVLGFDDYPPVWVPVALGVMAVAVHLLVESVGYRVPAVAPVTTDADAASTGRAAFQTSMMLRFALCESVALVALVAAFAVEPHTAMTYVVGGTLSLLLMLWHVWPSERLVRRVEQQLDRDGGRSRLHDVMTGALGSGAVRP</sequence>
<proteinExistence type="predicted"/>
<keyword evidence="1" id="KW-0812">Transmembrane</keyword>
<dbReference type="EMBL" id="CP157483">
    <property type="protein sequence ID" value="XBO44007.1"/>
    <property type="molecule type" value="Genomic_DNA"/>
</dbReference>
<accession>A0AAU7JUR8</accession>
<feature type="transmembrane region" description="Helical" evidence="1">
    <location>
        <begin position="120"/>
        <end position="139"/>
    </location>
</feature>
<dbReference type="AlphaFoldDB" id="A0AAU7JUR8"/>
<keyword evidence="1" id="KW-0472">Membrane</keyword>
<gene>
    <name evidence="2" type="ORF">ABEG17_01365</name>
</gene>
<name>A0AAU7JUR8_9MICO</name>
<evidence type="ECO:0000313" key="2">
    <source>
        <dbReference type="EMBL" id="XBO44007.1"/>
    </source>
</evidence>
<protein>
    <recommendedName>
        <fullName evidence="3">MFS transporter</fullName>
    </recommendedName>
</protein>
<feature type="transmembrane region" description="Helical" evidence="1">
    <location>
        <begin position="46"/>
        <end position="63"/>
    </location>
</feature>
<keyword evidence="1" id="KW-1133">Transmembrane helix</keyword>